<comment type="caution">
    <text evidence="1">The sequence shown here is derived from an EMBL/GenBank/DDBJ whole genome shotgun (WGS) entry which is preliminary data.</text>
</comment>
<gene>
    <name evidence="1" type="ORF">MRB53_026161</name>
</gene>
<evidence type="ECO:0000313" key="2">
    <source>
        <dbReference type="Proteomes" id="UP001234297"/>
    </source>
</evidence>
<proteinExistence type="predicted"/>
<evidence type="ECO:0000313" key="1">
    <source>
        <dbReference type="EMBL" id="KAJ8632825.1"/>
    </source>
</evidence>
<reference evidence="1 2" key="1">
    <citation type="journal article" date="2022" name="Hortic Res">
        <title>A haplotype resolved chromosomal level avocado genome allows analysis of novel avocado genes.</title>
        <authorList>
            <person name="Nath O."/>
            <person name="Fletcher S.J."/>
            <person name="Hayward A."/>
            <person name="Shaw L.M."/>
            <person name="Masouleh A.K."/>
            <person name="Furtado A."/>
            <person name="Henry R.J."/>
            <person name="Mitter N."/>
        </authorList>
    </citation>
    <scope>NUCLEOTIDE SEQUENCE [LARGE SCALE GENOMIC DNA]</scope>
    <source>
        <strain evidence="2">cv. Hass</strain>
    </source>
</reference>
<name>A0ACC2LHS8_PERAE</name>
<accession>A0ACC2LHS8</accession>
<sequence>MVRASMLGTIPGMLVIQSLLAFLSSSFPGINGSHPFSNLELGLLLTSCLQVLISSFSLSYLTSPPTHWSVTPLVGETPLKFPCSPLGWIAGCAVLCSEVQLQWFAQFWRQSVVPVKHSENAVDPIGRSSLVPALACPCSVAIEGDIEKKDKEMVLGKMQKWLLGLALVSLVLLNIECCTVEAAETPNTKPHFITSGEGIKVLPEPNRKYTRGRQKFFGCREDYPDLNSAKNMP</sequence>
<dbReference type="Proteomes" id="UP001234297">
    <property type="component" value="Chromosome 8"/>
</dbReference>
<keyword evidence="2" id="KW-1185">Reference proteome</keyword>
<dbReference type="EMBL" id="CM056816">
    <property type="protein sequence ID" value="KAJ8632825.1"/>
    <property type="molecule type" value="Genomic_DNA"/>
</dbReference>
<organism evidence="1 2">
    <name type="scientific">Persea americana</name>
    <name type="common">Avocado</name>
    <dbReference type="NCBI Taxonomy" id="3435"/>
    <lineage>
        <taxon>Eukaryota</taxon>
        <taxon>Viridiplantae</taxon>
        <taxon>Streptophyta</taxon>
        <taxon>Embryophyta</taxon>
        <taxon>Tracheophyta</taxon>
        <taxon>Spermatophyta</taxon>
        <taxon>Magnoliopsida</taxon>
        <taxon>Magnoliidae</taxon>
        <taxon>Laurales</taxon>
        <taxon>Lauraceae</taxon>
        <taxon>Persea</taxon>
    </lineage>
</organism>
<protein>
    <submittedName>
        <fullName evidence="1">Uncharacterized protein</fullName>
    </submittedName>
</protein>